<evidence type="ECO:0000256" key="1">
    <source>
        <dbReference type="ARBA" id="ARBA00005254"/>
    </source>
</evidence>
<proteinExistence type="inferred from homology"/>
<dbReference type="CDD" id="cd06558">
    <property type="entry name" value="crotonase-like"/>
    <property type="match status" value="1"/>
</dbReference>
<dbReference type="OrthoDB" id="4284283at2"/>
<dbReference type="NCBIfam" id="NF006100">
    <property type="entry name" value="PRK08252.1"/>
    <property type="match status" value="1"/>
</dbReference>
<evidence type="ECO:0000256" key="4">
    <source>
        <dbReference type="RuleBase" id="RU003707"/>
    </source>
</evidence>
<dbReference type="Gene3D" id="1.10.12.10">
    <property type="entry name" value="Lyase 2-enoyl-coa Hydratase, Chain A, domain 2"/>
    <property type="match status" value="1"/>
</dbReference>
<dbReference type="InterPro" id="IPR018376">
    <property type="entry name" value="Enoyl-CoA_hyd/isom_CS"/>
</dbReference>
<dbReference type="AlphaFoldDB" id="A0A543D107"/>
<comment type="similarity">
    <text evidence="1 4">Belongs to the enoyl-CoA hydratase/isomerase family.</text>
</comment>
<keyword evidence="3" id="KW-0456">Lyase</keyword>
<evidence type="ECO:0000313" key="6">
    <source>
        <dbReference type="Proteomes" id="UP000315677"/>
    </source>
</evidence>
<keyword evidence="6" id="KW-1185">Reference proteome</keyword>
<dbReference type="InterPro" id="IPR001753">
    <property type="entry name" value="Enoyl-CoA_hydra/iso"/>
</dbReference>
<dbReference type="Gene3D" id="3.90.226.10">
    <property type="entry name" value="2-enoyl-CoA Hydratase, Chain A, domain 1"/>
    <property type="match status" value="1"/>
</dbReference>
<dbReference type="GO" id="GO:0016829">
    <property type="term" value="F:lyase activity"/>
    <property type="evidence" value="ECO:0007669"/>
    <property type="project" value="UniProtKB-KW"/>
</dbReference>
<reference evidence="5 6" key="1">
    <citation type="submission" date="2019-06" db="EMBL/GenBank/DDBJ databases">
        <title>Sequencing the genomes of 1000 actinobacteria strains.</title>
        <authorList>
            <person name="Klenk H.-P."/>
        </authorList>
    </citation>
    <scope>NUCLEOTIDE SEQUENCE [LARGE SCALE GENOMIC DNA]</scope>
    <source>
        <strain evidence="5 6">DSM 45301</strain>
    </source>
</reference>
<dbReference type="PANTHER" id="PTHR11941">
    <property type="entry name" value="ENOYL-COA HYDRATASE-RELATED"/>
    <property type="match status" value="1"/>
</dbReference>
<sequence length="262" mass="26982">MSAESSAEAPEVLVSTPADGVLVVTIDRPRARNAVTAAVAQGIAEAMDRLDRDPALRVGVLTGAGGTFCAGMDLKAFVRGERPVVPGRGFAGVTQQPPAKPLIAAVEGYALAGGFELVLACDLVVAAEGATFGIPEVKRGLVAAAGGLLHLPRRIPYHQAMELALLGNHIPAARARDLGLVNRLVPDGTALDAAIALAGEISANGPLAVRASKRIVASAPGWSDEERWERQAEIAGPVSASKDAIEGARAFAEKRPPVWSGE</sequence>
<dbReference type="InterPro" id="IPR029045">
    <property type="entry name" value="ClpP/crotonase-like_dom_sf"/>
</dbReference>
<name>A0A543D107_9PSEU</name>
<dbReference type="RefSeq" id="WP_142062631.1">
    <property type="nucleotide sequence ID" value="NZ_VFPA01000006.1"/>
</dbReference>
<keyword evidence="2" id="KW-0443">Lipid metabolism</keyword>
<organism evidence="5 6">
    <name type="scientific">Pseudonocardia kunmingensis</name>
    <dbReference type="NCBI Taxonomy" id="630975"/>
    <lineage>
        <taxon>Bacteria</taxon>
        <taxon>Bacillati</taxon>
        <taxon>Actinomycetota</taxon>
        <taxon>Actinomycetes</taxon>
        <taxon>Pseudonocardiales</taxon>
        <taxon>Pseudonocardiaceae</taxon>
        <taxon>Pseudonocardia</taxon>
    </lineage>
</organism>
<evidence type="ECO:0000256" key="3">
    <source>
        <dbReference type="ARBA" id="ARBA00023239"/>
    </source>
</evidence>
<dbReference type="InterPro" id="IPR014748">
    <property type="entry name" value="Enoyl-CoA_hydra_C"/>
</dbReference>
<gene>
    <name evidence="5" type="ORF">FB558_7629</name>
</gene>
<protein>
    <submittedName>
        <fullName evidence="5">Short chain enoyl-CoA hydratase</fullName>
    </submittedName>
</protein>
<dbReference type="GO" id="GO:0006635">
    <property type="term" value="P:fatty acid beta-oxidation"/>
    <property type="evidence" value="ECO:0007669"/>
    <property type="project" value="TreeGrafter"/>
</dbReference>
<dbReference type="SUPFAM" id="SSF52096">
    <property type="entry name" value="ClpP/crotonase"/>
    <property type="match status" value="1"/>
</dbReference>
<dbReference type="EMBL" id="VFPA01000006">
    <property type="protein sequence ID" value="TQM02982.1"/>
    <property type="molecule type" value="Genomic_DNA"/>
</dbReference>
<accession>A0A543D107</accession>
<dbReference type="Proteomes" id="UP000315677">
    <property type="component" value="Unassembled WGS sequence"/>
</dbReference>
<evidence type="ECO:0000256" key="2">
    <source>
        <dbReference type="ARBA" id="ARBA00023098"/>
    </source>
</evidence>
<dbReference type="Pfam" id="PF00378">
    <property type="entry name" value="ECH_1"/>
    <property type="match status" value="1"/>
</dbReference>
<dbReference type="PANTHER" id="PTHR11941:SF169">
    <property type="entry name" value="(7AS)-7A-METHYL-1,5-DIOXO-2,3,5,6,7,7A-HEXAHYDRO-1H-INDENE-CARBOXYL-COA HYDROLASE"/>
    <property type="match status" value="1"/>
</dbReference>
<dbReference type="PROSITE" id="PS00166">
    <property type="entry name" value="ENOYL_COA_HYDRATASE"/>
    <property type="match status" value="1"/>
</dbReference>
<evidence type="ECO:0000313" key="5">
    <source>
        <dbReference type="EMBL" id="TQM02982.1"/>
    </source>
</evidence>
<comment type="caution">
    <text evidence="5">The sequence shown here is derived from an EMBL/GenBank/DDBJ whole genome shotgun (WGS) entry which is preliminary data.</text>
</comment>